<evidence type="ECO:0000256" key="4">
    <source>
        <dbReference type="ARBA" id="ARBA00022691"/>
    </source>
</evidence>
<dbReference type="InterPro" id="IPR022641">
    <property type="entry name" value="CheR_N"/>
</dbReference>
<dbReference type="PROSITE" id="PS50123">
    <property type="entry name" value="CHER"/>
    <property type="match status" value="1"/>
</dbReference>
<evidence type="ECO:0000313" key="9">
    <source>
        <dbReference type="Proteomes" id="UP001459204"/>
    </source>
</evidence>
<dbReference type="InterPro" id="IPR000780">
    <property type="entry name" value="CheR_MeTrfase"/>
</dbReference>
<comment type="function">
    <text evidence="5">Methylation of the membrane-bound methyl-accepting chemotaxis proteins (MCP) to form gamma-glutamyl methyl ester residues in MCP.</text>
</comment>
<dbReference type="Gene3D" id="1.10.155.10">
    <property type="entry name" value="Chemotaxis receptor methyltransferase CheR, N-terminal domain"/>
    <property type="match status" value="1"/>
</dbReference>
<evidence type="ECO:0000256" key="2">
    <source>
        <dbReference type="ARBA" id="ARBA00022603"/>
    </source>
</evidence>
<evidence type="ECO:0000256" key="5">
    <source>
        <dbReference type="PIRNR" id="PIRNR000410"/>
    </source>
</evidence>
<reference evidence="8 9" key="1">
    <citation type="submission" date="2024-04" db="EMBL/GenBank/DDBJ databases">
        <title>Draft genome sequence of Pseudoxanthomonas putridarboris WD12.</title>
        <authorList>
            <person name="Oh J."/>
        </authorList>
    </citation>
    <scope>NUCLEOTIDE SEQUENCE [LARGE SCALE GENOMIC DNA]</scope>
    <source>
        <strain evidence="8 9">WD12</strain>
    </source>
</reference>
<dbReference type="PANTHER" id="PTHR24422">
    <property type="entry name" value="CHEMOTAXIS PROTEIN METHYLTRANSFERASE"/>
    <property type="match status" value="1"/>
</dbReference>
<comment type="caution">
    <text evidence="8">The sequence shown here is derived from an EMBL/GenBank/DDBJ whole genome shotgun (WGS) entry which is preliminary data.</text>
</comment>
<dbReference type="EMBL" id="JBBWWT010000003">
    <property type="protein sequence ID" value="MEL1264223.1"/>
    <property type="molecule type" value="Genomic_DNA"/>
</dbReference>
<dbReference type="GO" id="GO:0008168">
    <property type="term" value="F:methyltransferase activity"/>
    <property type="evidence" value="ECO:0007669"/>
    <property type="project" value="UniProtKB-KW"/>
</dbReference>
<dbReference type="InterPro" id="IPR029063">
    <property type="entry name" value="SAM-dependent_MTases_sf"/>
</dbReference>
<dbReference type="Proteomes" id="UP001459204">
    <property type="component" value="Unassembled WGS sequence"/>
</dbReference>
<name>A0ABU9IZ18_9GAMM</name>
<evidence type="ECO:0000256" key="6">
    <source>
        <dbReference type="SAM" id="MobiDB-lite"/>
    </source>
</evidence>
<dbReference type="Gene3D" id="3.40.50.150">
    <property type="entry name" value="Vaccinia Virus protein VP39"/>
    <property type="match status" value="1"/>
</dbReference>
<feature type="region of interest" description="Disordered" evidence="6">
    <location>
        <begin position="1"/>
        <end position="28"/>
    </location>
</feature>
<organism evidence="8 9">
    <name type="scientific">Pseudoxanthomonas putridarboris</name>
    <dbReference type="NCBI Taxonomy" id="752605"/>
    <lineage>
        <taxon>Bacteria</taxon>
        <taxon>Pseudomonadati</taxon>
        <taxon>Pseudomonadota</taxon>
        <taxon>Gammaproteobacteria</taxon>
        <taxon>Lysobacterales</taxon>
        <taxon>Lysobacteraceae</taxon>
        <taxon>Pseudoxanthomonas</taxon>
    </lineage>
</organism>
<evidence type="ECO:0000313" key="8">
    <source>
        <dbReference type="EMBL" id="MEL1264223.1"/>
    </source>
</evidence>
<feature type="domain" description="CheR-type methyltransferase" evidence="7">
    <location>
        <begin position="29"/>
        <end position="301"/>
    </location>
</feature>
<evidence type="ECO:0000256" key="1">
    <source>
        <dbReference type="ARBA" id="ARBA00001541"/>
    </source>
</evidence>
<dbReference type="SUPFAM" id="SSF53335">
    <property type="entry name" value="S-adenosyl-L-methionine-dependent methyltransferases"/>
    <property type="match status" value="1"/>
</dbReference>
<dbReference type="InterPro" id="IPR036804">
    <property type="entry name" value="CheR_N_sf"/>
</dbReference>
<keyword evidence="4 5" id="KW-0949">S-adenosyl-L-methionine</keyword>
<comment type="catalytic activity">
    <reaction evidence="1 5">
        <text>L-glutamyl-[protein] + S-adenosyl-L-methionine = [protein]-L-glutamate 5-O-methyl ester + S-adenosyl-L-homocysteine</text>
        <dbReference type="Rhea" id="RHEA:24452"/>
        <dbReference type="Rhea" id="RHEA-COMP:10208"/>
        <dbReference type="Rhea" id="RHEA-COMP:10311"/>
        <dbReference type="ChEBI" id="CHEBI:29973"/>
        <dbReference type="ChEBI" id="CHEBI:57856"/>
        <dbReference type="ChEBI" id="CHEBI:59789"/>
        <dbReference type="ChEBI" id="CHEBI:82795"/>
        <dbReference type="EC" id="2.1.1.80"/>
    </reaction>
</comment>
<keyword evidence="9" id="KW-1185">Reference proteome</keyword>
<dbReference type="Pfam" id="PF03705">
    <property type="entry name" value="CheR_N"/>
    <property type="match status" value="1"/>
</dbReference>
<gene>
    <name evidence="8" type="ORF">AAD027_07550</name>
</gene>
<dbReference type="GO" id="GO:0032259">
    <property type="term" value="P:methylation"/>
    <property type="evidence" value="ECO:0007669"/>
    <property type="project" value="UniProtKB-KW"/>
</dbReference>
<proteinExistence type="predicted"/>
<keyword evidence="2 5" id="KW-0489">Methyltransferase</keyword>
<feature type="compositionally biased region" description="Low complexity" evidence="6">
    <location>
        <begin position="1"/>
        <end position="20"/>
    </location>
</feature>
<dbReference type="SMART" id="SM00138">
    <property type="entry name" value="MeTrc"/>
    <property type="match status" value="1"/>
</dbReference>
<dbReference type="Pfam" id="PF01739">
    <property type="entry name" value="CheR"/>
    <property type="match status" value="1"/>
</dbReference>
<protein>
    <recommendedName>
        <fullName evidence="5">Chemotaxis protein methyltransferase</fullName>
        <ecNumber evidence="5">2.1.1.80</ecNumber>
    </recommendedName>
</protein>
<evidence type="ECO:0000259" key="7">
    <source>
        <dbReference type="PROSITE" id="PS50123"/>
    </source>
</evidence>
<accession>A0ABU9IZ18</accession>
<sequence length="303" mass="34014">MSVSTRHPAPAAATRRTSAPPRDDDARAVGSRDFAFDDRDFRRVCELIRERAGIALADGKRDMVYGRLSRRLRALGLRSFKDYLDQLERDGGDEWQAFTNALTTNLTSFFREPHHFERLRQELAQRAHAGPLKLWSCAASTGEEPYSIAITACEAYGTLAPPIRILATDVDTQVLATGERGVYPMERIASLDDAVKRRYFQRGSGPNEGFCRVHPALRQLIDFRPLNLLAPRYDVAGPFTAVFCRNVMIYFDKPTQRGILTRLVPHLADDGMLYTGHSENYLHAADIIQPCGRTLYRRAGAAA</sequence>
<dbReference type="InterPro" id="IPR022642">
    <property type="entry name" value="CheR_C"/>
</dbReference>
<dbReference type="SUPFAM" id="SSF47757">
    <property type="entry name" value="Chemotaxis receptor methyltransferase CheR, N-terminal domain"/>
    <property type="match status" value="1"/>
</dbReference>
<dbReference type="PANTHER" id="PTHR24422:SF19">
    <property type="entry name" value="CHEMOTAXIS PROTEIN METHYLTRANSFERASE"/>
    <property type="match status" value="1"/>
</dbReference>
<dbReference type="PIRSF" id="PIRSF000410">
    <property type="entry name" value="CheR"/>
    <property type="match status" value="1"/>
</dbReference>
<evidence type="ECO:0000256" key="3">
    <source>
        <dbReference type="ARBA" id="ARBA00022679"/>
    </source>
</evidence>
<dbReference type="PRINTS" id="PR00996">
    <property type="entry name" value="CHERMTFRASE"/>
</dbReference>
<dbReference type="InterPro" id="IPR050903">
    <property type="entry name" value="Bact_Chemotaxis_MeTrfase"/>
</dbReference>
<dbReference type="RefSeq" id="WP_341725417.1">
    <property type="nucleotide sequence ID" value="NZ_JBBWWT010000003.1"/>
</dbReference>
<dbReference type="InterPro" id="IPR026024">
    <property type="entry name" value="Chemotaxis_MeTrfase_CheR"/>
</dbReference>
<dbReference type="EC" id="2.1.1.80" evidence="5"/>
<keyword evidence="3 5" id="KW-0808">Transferase</keyword>